<dbReference type="Gene3D" id="2.40.128.340">
    <property type="match status" value="1"/>
</dbReference>
<dbReference type="Gene3D" id="2.150.10.10">
    <property type="entry name" value="Serralysin-like metalloprotease, C-terminal"/>
    <property type="match status" value="1"/>
</dbReference>
<proteinExistence type="predicted"/>
<dbReference type="AlphaFoldDB" id="A0A1G7ARI6"/>
<evidence type="ECO:0000313" key="11">
    <source>
        <dbReference type="Proteomes" id="UP000199245"/>
    </source>
</evidence>
<reference evidence="10 11" key="1">
    <citation type="submission" date="2016-10" db="EMBL/GenBank/DDBJ databases">
        <authorList>
            <person name="de Groot N.N."/>
        </authorList>
    </citation>
    <scope>NUCLEOTIDE SEQUENCE [LARGE SCALE GENOMIC DNA]</scope>
    <source>
        <strain evidence="10 11">R5</strain>
    </source>
</reference>
<dbReference type="Pfam" id="PF13517">
    <property type="entry name" value="FG-GAP_3"/>
    <property type="match status" value="2"/>
</dbReference>
<dbReference type="InterPro" id="IPR024079">
    <property type="entry name" value="MetalloPept_cat_dom_sf"/>
</dbReference>
<keyword evidence="8" id="KW-0862">Zinc</keyword>
<protein>
    <submittedName>
        <fullName evidence="10">Repeat domain-containing protein</fullName>
    </submittedName>
</protein>
<sequence>MKNILSDDLFIVDGFGSADLGDPISNPTSDKTISQAGVQITRDNYHWGTTLGAATGPITFGFASSAAGYSVTGHNVSAFSAFTASEQAAARAALAFWSSVSGITFSDQGNTNNATILFRNYNDPNDSSEAFAFYPSSNNQVATSSDGDVFFNLAFANANAVNPGTYEWESMIHEIGHALGLEHPGAYNAGPGQTITYNSNAAYIEDTRQYSVMSYFSEVNTGGAFSVYNETPALDDIAAIQRLYGSNNSTRAGDDVYGFNSTVGGVYSITSSSQHAVFAVWDAGGTDTFDFSGYSQNQVIDLRVNNSTDIGHFSSTGGDTDNIAIAAGVVIENAVGGSGNDTLYGNTINNILSGNGGFDAVVFAGSLSQFAITEGDNHHYAVSGNAQGTDTLNSIEEFIFNDVTIVDDGIGGPSTKASLNSNSAFLTGSTQFVGDHDWFSTALSVGQSYTIRESGTATETGTLLDPLLNLHDASGILVATDDDSGPGLNSRIIFNPSTAGLYYVDASAFGSNTGTYGVFVEPTQFHYSGAWTSVDNDGHWYVGDFNGDGLDDIFSYSAGVSGAEVQLNASANFGSTKSWTPAGNGSEGWFVGDFNGDEKSDVLRYDPGISGAEVLLSNGSSFGNPTDWTPAGNDGKWYVGDFNGDGKDDIFRYNAGVSGAEVLLSNGTNFTDPIDWTPAGNGSEGWFVGDFNGDGKSDILRYEPGVSGAHVFLSTGSSFVDAGSWTGAGNSGKWYVGDFSGDGKDDIFRYLPGVSGADMFLSTGSSFVYAGSWAAAGVDVQGWYVGNFDQEPGADILRHGGVGVGDMFHI</sequence>
<evidence type="ECO:0000256" key="1">
    <source>
        <dbReference type="ARBA" id="ARBA00004613"/>
    </source>
</evidence>
<dbReference type="InterPro" id="IPR001818">
    <property type="entry name" value="Pept_M10_metallopeptidase"/>
</dbReference>
<dbReference type="InterPro" id="IPR013858">
    <property type="entry name" value="Peptidase_M10B_C"/>
</dbReference>
<dbReference type="SUPFAM" id="SSF69318">
    <property type="entry name" value="Integrin alpha N-terminal domain"/>
    <property type="match status" value="1"/>
</dbReference>
<evidence type="ECO:0000256" key="5">
    <source>
        <dbReference type="ARBA" id="ARBA00022729"/>
    </source>
</evidence>
<dbReference type="SUPFAM" id="SSF55486">
    <property type="entry name" value="Metalloproteases ('zincins'), catalytic domain"/>
    <property type="match status" value="1"/>
</dbReference>
<dbReference type="RefSeq" id="WP_092084851.1">
    <property type="nucleotide sequence ID" value="NZ_FMZW01000021.1"/>
</dbReference>
<feature type="domain" description="Peptidase metallopeptidase" evidence="9">
    <location>
        <begin position="50"/>
        <end position="230"/>
    </location>
</feature>
<dbReference type="GO" id="GO:0005615">
    <property type="term" value="C:extracellular space"/>
    <property type="evidence" value="ECO:0007669"/>
    <property type="project" value="InterPro"/>
</dbReference>
<dbReference type="InterPro" id="IPR028994">
    <property type="entry name" value="Integrin_alpha_N"/>
</dbReference>
<evidence type="ECO:0000313" key="10">
    <source>
        <dbReference type="EMBL" id="SDE16615.1"/>
    </source>
</evidence>
<gene>
    <name evidence="10" type="ORF">SAMN05216337_10219</name>
</gene>
<organism evidence="10 11">
    <name type="scientific">Bradyrhizobium brasilense</name>
    <dbReference type="NCBI Taxonomy" id="1419277"/>
    <lineage>
        <taxon>Bacteria</taxon>
        <taxon>Pseudomonadati</taxon>
        <taxon>Pseudomonadota</taxon>
        <taxon>Alphaproteobacteria</taxon>
        <taxon>Hyphomicrobiales</taxon>
        <taxon>Nitrobacteraceae</taxon>
        <taxon>Bradyrhizobium</taxon>
    </lineage>
</organism>
<dbReference type="InterPro" id="IPR034033">
    <property type="entry name" value="Serralysin-like"/>
</dbReference>
<dbReference type="PANTHER" id="PTHR46580">
    <property type="entry name" value="SENSOR KINASE-RELATED"/>
    <property type="match status" value="1"/>
</dbReference>
<dbReference type="SMART" id="SM00235">
    <property type="entry name" value="ZnMc"/>
    <property type="match status" value="1"/>
</dbReference>
<accession>A0A1G7ARI6</accession>
<dbReference type="Proteomes" id="UP000199245">
    <property type="component" value="Unassembled WGS sequence"/>
</dbReference>
<dbReference type="GO" id="GO:0005509">
    <property type="term" value="F:calcium ion binding"/>
    <property type="evidence" value="ECO:0007669"/>
    <property type="project" value="InterPro"/>
</dbReference>
<keyword evidence="6" id="KW-0677">Repeat</keyword>
<dbReference type="GO" id="GO:0008270">
    <property type="term" value="F:zinc ion binding"/>
    <property type="evidence" value="ECO:0007669"/>
    <property type="project" value="InterPro"/>
</dbReference>
<dbReference type="GO" id="GO:0006508">
    <property type="term" value="P:proteolysis"/>
    <property type="evidence" value="ECO:0007669"/>
    <property type="project" value="InterPro"/>
</dbReference>
<dbReference type="CDD" id="cd04277">
    <property type="entry name" value="ZnMc_serralysin_like"/>
    <property type="match status" value="1"/>
</dbReference>
<name>A0A1G7ARI6_9BRAD</name>
<keyword evidence="2" id="KW-0964">Secreted</keyword>
<dbReference type="EMBL" id="FMZW01000021">
    <property type="protein sequence ID" value="SDE16615.1"/>
    <property type="molecule type" value="Genomic_DNA"/>
</dbReference>
<evidence type="ECO:0000256" key="2">
    <source>
        <dbReference type="ARBA" id="ARBA00022525"/>
    </source>
</evidence>
<dbReference type="Pfam" id="PF00413">
    <property type="entry name" value="Peptidase_M10"/>
    <property type="match status" value="1"/>
</dbReference>
<evidence type="ECO:0000256" key="3">
    <source>
        <dbReference type="ARBA" id="ARBA00022670"/>
    </source>
</evidence>
<keyword evidence="5" id="KW-0732">Signal</keyword>
<dbReference type="SUPFAM" id="SSF51120">
    <property type="entry name" value="beta-Roll"/>
    <property type="match status" value="1"/>
</dbReference>
<dbReference type="Gene3D" id="2.60.120.380">
    <property type="match status" value="1"/>
</dbReference>
<dbReference type="Pfam" id="PF08548">
    <property type="entry name" value="Peptidase_M10_C"/>
    <property type="match status" value="1"/>
</dbReference>
<dbReference type="InterPro" id="IPR013517">
    <property type="entry name" value="FG-GAP"/>
</dbReference>
<evidence type="ECO:0000256" key="4">
    <source>
        <dbReference type="ARBA" id="ARBA00022723"/>
    </source>
</evidence>
<comment type="subcellular location">
    <subcellularLocation>
        <location evidence="1">Secreted</location>
    </subcellularLocation>
</comment>
<keyword evidence="7" id="KW-0378">Hydrolase</keyword>
<dbReference type="GO" id="GO:0008237">
    <property type="term" value="F:metallopeptidase activity"/>
    <property type="evidence" value="ECO:0007669"/>
    <property type="project" value="InterPro"/>
</dbReference>
<keyword evidence="3" id="KW-0645">Protease</keyword>
<evidence type="ECO:0000256" key="6">
    <source>
        <dbReference type="ARBA" id="ARBA00022737"/>
    </source>
</evidence>
<evidence type="ECO:0000256" key="8">
    <source>
        <dbReference type="ARBA" id="ARBA00022833"/>
    </source>
</evidence>
<dbReference type="Gene3D" id="3.40.390.10">
    <property type="entry name" value="Collagenase (Catalytic Domain)"/>
    <property type="match status" value="1"/>
</dbReference>
<evidence type="ECO:0000256" key="7">
    <source>
        <dbReference type="ARBA" id="ARBA00022801"/>
    </source>
</evidence>
<evidence type="ECO:0000259" key="9">
    <source>
        <dbReference type="SMART" id="SM00235"/>
    </source>
</evidence>
<dbReference type="InterPro" id="IPR011049">
    <property type="entry name" value="Serralysin-like_metalloprot_C"/>
</dbReference>
<dbReference type="InterPro" id="IPR006026">
    <property type="entry name" value="Peptidase_Metallo"/>
</dbReference>
<keyword evidence="4" id="KW-0479">Metal-binding</keyword>